<reference evidence="1 2" key="1">
    <citation type="submission" date="2016-05" db="EMBL/GenBank/DDBJ databases">
        <title>Genome Sequence of Pseudomonas citronellolis Strain SJTE-3, an Estrogens and Persistent Organic Pollutants degradation strain.</title>
        <authorList>
            <person name="Liang R."/>
        </authorList>
    </citation>
    <scope>NUCLEOTIDE SEQUENCE [LARGE SCALE GENOMIC DNA]</scope>
    <source>
        <strain evidence="1 2">SJTE-3</strain>
        <plasmid evidence="2">Plasmid prbl16</plasmid>
    </source>
</reference>
<gene>
    <name evidence="1" type="ORF">A9C11_33470</name>
</gene>
<evidence type="ECO:0000313" key="2">
    <source>
        <dbReference type="Proteomes" id="UP000077748"/>
    </source>
</evidence>
<sequence>MFSPKQFAMNHLGTDELPDTLAMEQVLDLLLAAHTAAGDQRSDLDESRIRDLRKALADIESATKDPVSALVAKRALTNDED</sequence>
<dbReference type="Proteomes" id="UP000077748">
    <property type="component" value="Plasmid pRBL16"/>
</dbReference>
<accession>A0A1A9KN56</accession>
<organism evidence="1 2">
    <name type="scientific">Pseudomonas citronellolis</name>
    <dbReference type="NCBI Taxonomy" id="53408"/>
    <lineage>
        <taxon>Bacteria</taxon>
        <taxon>Pseudomonadati</taxon>
        <taxon>Pseudomonadota</taxon>
        <taxon>Gammaproteobacteria</taxon>
        <taxon>Pseudomonadales</taxon>
        <taxon>Pseudomonadaceae</taxon>
        <taxon>Pseudomonas</taxon>
    </lineage>
</organism>
<dbReference type="GeneID" id="93445040"/>
<name>A0A1A9KN56_9PSED</name>
<dbReference type="RefSeq" id="WP_010792694.1">
    <property type="nucleotide sequence ID" value="NZ_CP015879.1"/>
</dbReference>
<protein>
    <submittedName>
        <fullName evidence="1">Uncharacterized protein</fullName>
    </submittedName>
</protein>
<evidence type="ECO:0000313" key="1">
    <source>
        <dbReference type="EMBL" id="ANI18965.1"/>
    </source>
</evidence>
<dbReference type="EMBL" id="CP015879">
    <property type="protein sequence ID" value="ANI18965.1"/>
    <property type="molecule type" value="Genomic_DNA"/>
</dbReference>
<proteinExistence type="predicted"/>
<keyword evidence="1" id="KW-0614">Plasmid</keyword>
<dbReference type="AlphaFoldDB" id="A0A1A9KN56"/>
<geneLocation type="plasmid" evidence="2">
    <name>prbl16</name>
</geneLocation>